<dbReference type="Proteomes" id="UP000000707">
    <property type="component" value="Unassembled WGS sequence"/>
</dbReference>
<gene>
    <name evidence="15" type="ORF">CANTEDRAFT_112648</name>
</gene>
<dbReference type="Gene3D" id="3.40.630.10">
    <property type="entry name" value="Zn peptidases"/>
    <property type="match status" value="1"/>
</dbReference>
<reference evidence="15 16" key="1">
    <citation type="journal article" date="2011" name="Proc. Natl. Acad. Sci. U.S.A.">
        <title>Comparative genomics of xylose-fermenting fungi for enhanced biofuel production.</title>
        <authorList>
            <person name="Wohlbach D.J."/>
            <person name="Kuo A."/>
            <person name="Sato T.K."/>
            <person name="Potts K.M."/>
            <person name="Salamov A.A."/>
            <person name="LaButti K.M."/>
            <person name="Sun H."/>
            <person name="Clum A."/>
            <person name="Pangilinan J.L."/>
            <person name="Lindquist E.A."/>
            <person name="Lucas S."/>
            <person name="Lapidus A."/>
            <person name="Jin M."/>
            <person name="Gunawan C."/>
            <person name="Balan V."/>
            <person name="Dale B.E."/>
            <person name="Jeffries T.W."/>
            <person name="Zinkel R."/>
            <person name="Barry K.W."/>
            <person name="Grigoriev I.V."/>
            <person name="Gasch A.P."/>
        </authorList>
    </citation>
    <scope>NUCLEOTIDE SEQUENCE [LARGE SCALE GENOMIC DNA]</scope>
    <source>
        <strain evidence="16">ATCC 10573 / BCRC 21748 / CBS 615 / JCM 9827 / NBRC 10315 / NRRL Y-1498 / VKM Y-70</strain>
    </source>
</reference>
<evidence type="ECO:0000256" key="3">
    <source>
        <dbReference type="ARBA" id="ARBA00005988"/>
    </source>
</evidence>
<dbReference type="FunFam" id="3.40.630.10:FF:000060">
    <property type="entry name" value="Putative metallocarboxypeptidase ecm14"/>
    <property type="match status" value="1"/>
</dbReference>
<dbReference type="eggNOG" id="KOG2650">
    <property type="taxonomic scope" value="Eukaryota"/>
</dbReference>
<comment type="cofactor">
    <cofactor evidence="1">
        <name>Zn(2+)</name>
        <dbReference type="ChEBI" id="CHEBI:29105"/>
    </cofactor>
</comment>
<keyword evidence="8" id="KW-1015">Disulfide bond</keyword>
<evidence type="ECO:0000313" key="15">
    <source>
        <dbReference type="EMBL" id="EGV66176.1"/>
    </source>
</evidence>
<dbReference type="STRING" id="590646.G3AY67"/>
<evidence type="ECO:0000256" key="12">
    <source>
        <dbReference type="PROSITE-ProRule" id="PRU01379"/>
    </source>
</evidence>
<keyword evidence="7" id="KW-0862">Zinc</keyword>
<keyword evidence="16" id="KW-1185">Reference proteome</keyword>
<comment type="caution">
    <text evidence="12">Lacks conserved residue(s) required for the propagation of feature annotation.</text>
</comment>
<comment type="similarity">
    <text evidence="3 12">Belongs to the peptidase M14 family.</text>
</comment>
<evidence type="ECO:0000256" key="1">
    <source>
        <dbReference type="ARBA" id="ARBA00001947"/>
    </source>
</evidence>
<evidence type="ECO:0000256" key="8">
    <source>
        <dbReference type="ARBA" id="ARBA00023157"/>
    </source>
</evidence>
<protein>
    <recommendedName>
        <fullName evidence="10">Inactive metallocarboxypeptidase ECM14</fullName>
    </recommendedName>
    <alternativeName>
        <fullName evidence="11">Inactive metallocarboxypeptidase ecm14</fullName>
    </alternativeName>
</protein>
<keyword evidence="4" id="KW-0964">Secreted</keyword>
<evidence type="ECO:0000313" key="16">
    <source>
        <dbReference type="Proteomes" id="UP000000707"/>
    </source>
</evidence>
<dbReference type="KEGG" id="cten:18246618"/>
<evidence type="ECO:0000256" key="9">
    <source>
        <dbReference type="ARBA" id="ARBA00025210"/>
    </source>
</evidence>
<dbReference type="AlphaFoldDB" id="G3AY67"/>
<evidence type="ECO:0000256" key="11">
    <source>
        <dbReference type="ARBA" id="ARBA00026213"/>
    </source>
</evidence>
<dbReference type="Pfam" id="PF00246">
    <property type="entry name" value="Peptidase_M14"/>
    <property type="match status" value="1"/>
</dbReference>
<proteinExistence type="inferred from homology"/>
<name>G3AY67_CANTC</name>
<feature type="signal peptide" evidence="13">
    <location>
        <begin position="1"/>
        <end position="22"/>
    </location>
</feature>
<comment type="subcellular location">
    <subcellularLocation>
        <location evidence="2">Secreted</location>
    </subcellularLocation>
</comment>
<sequence>MGELHKLLALAIALVMVSQCNGFLQQNPFSLLWPSEPAVSEPSLHFSTLDPDKHPINLYQYTNTTVIRIKYDTQDQLVQYLKAIPKDYGIWSKSASAKTIDLQLSTVDYLKLLAKFDDMDYQILVEDLAQTVFETFPENHQETINTEENSEFKYKATEEVIRETKANVFSELFFKDYRPLETIEAWLDIIQQSFPGVVKVEEIGKTFEGRPYNIVHVSDHSVDDHSEKKTIVINGGIHAREWISVSSVCYQIYSMLNVYMTQPEILQELDFIFVPLSNPDGYEYTWSTDRLWRKNRQTTILPRCYGIDIDHSYDFHWTKSSDWPCGEEYSGEHPYEAVEAQIWEDYLNKTNAHHEIYGYIDLHSYSEEILFPFAYSCSSEPRDEENLIELAYGISKAIRLQSGKFYNVLPACQDKDSDLLPDLGSGTSLDFMYHNKAFWAYQLKLRDTGNHGFLLPPKFIEPVGAEIFAGIQYFIKFITEDD</sequence>
<evidence type="ECO:0000256" key="7">
    <source>
        <dbReference type="ARBA" id="ARBA00022833"/>
    </source>
</evidence>
<dbReference type="PANTHER" id="PTHR11705">
    <property type="entry name" value="PROTEASE FAMILY M14 CARBOXYPEPTIDASE A,B"/>
    <property type="match status" value="1"/>
</dbReference>
<dbReference type="CDD" id="cd03860">
    <property type="entry name" value="M14_CP_A-B_like"/>
    <property type="match status" value="1"/>
</dbReference>
<dbReference type="SUPFAM" id="SSF53187">
    <property type="entry name" value="Zn-dependent exopeptidases"/>
    <property type="match status" value="1"/>
</dbReference>
<dbReference type="GO" id="GO:0008270">
    <property type="term" value="F:zinc ion binding"/>
    <property type="evidence" value="ECO:0007669"/>
    <property type="project" value="InterPro"/>
</dbReference>
<dbReference type="EMBL" id="GL996512">
    <property type="protein sequence ID" value="EGV66176.1"/>
    <property type="molecule type" value="Genomic_DNA"/>
</dbReference>
<evidence type="ECO:0000256" key="4">
    <source>
        <dbReference type="ARBA" id="ARBA00022525"/>
    </source>
</evidence>
<comment type="function">
    <text evidence="9">Inactive carboxypeptidase that may play a role in cell wall organization and biogenesis.</text>
</comment>
<dbReference type="PRINTS" id="PR00765">
    <property type="entry name" value="CRBOXYPTASEA"/>
</dbReference>
<dbReference type="InterPro" id="IPR000834">
    <property type="entry name" value="Peptidase_M14"/>
</dbReference>
<evidence type="ECO:0000256" key="6">
    <source>
        <dbReference type="ARBA" id="ARBA00022729"/>
    </source>
</evidence>
<dbReference type="PANTHER" id="PTHR11705:SF147">
    <property type="entry name" value="INACTIVE METALLOCARBOXYPEPTIDASE ECM14"/>
    <property type="match status" value="1"/>
</dbReference>
<evidence type="ECO:0000259" key="14">
    <source>
        <dbReference type="PROSITE" id="PS52035"/>
    </source>
</evidence>
<dbReference type="OrthoDB" id="3626597at2759"/>
<dbReference type="PROSITE" id="PS00133">
    <property type="entry name" value="CARBOXYPEPT_ZN_2"/>
    <property type="match status" value="1"/>
</dbReference>
<dbReference type="PROSITE" id="PS52035">
    <property type="entry name" value="PEPTIDASE_M14"/>
    <property type="match status" value="1"/>
</dbReference>
<organism evidence="16">
    <name type="scientific">Candida tenuis (strain ATCC 10573 / BCRC 21748 / CBS 615 / JCM 9827 / NBRC 10315 / NRRL Y-1498 / VKM Y-70)</name>
    <name type="common">Yeast</name>
    <name type="synonym">Yamadazyma tenuis</name>
    <dbReference type="NCBI Taxonomy" id="590646"/>
    <lineage>
        <taxon>Eukaryota</taxon>
        <taxon>Fungi</taxon>
        <taxon>Dikarya</taxon>
        <taxon>Ascomycota</taxon>
        <taxon>Saccharomycotina</taxon>
        <taxon>Pichiomycetes</taxon>
        <taxon>Debaryomycetaceae</taxon>
        <taxon>Yamadazyma</taxon>
    </lineage>
</organism>
<dbReference type="GeneID" id="18246618"/>
<accession>G3AY67</accession>
<evidence type="ECO:0000256" key="2">
    <source>
        <dbReference type="ARBA" id="ARBA00004613"/>
    </source>
</evidence>
<evidence type="ECO:0000256" key="5">
    <source>
        <dbReference type="ARBA" id="ARBA00022723"/>
    </source>
</evidence>
<dbReference type="GO" id="GO:0005576">
    <property type="term" value="C:extracellular region"/>
    <property type="evidence" value="ECO:0007669"/>
    <property type="project" value="UniProtKB-SubCell"/>
</dbReference>
<dbReference type="GO" id="GO:0004181">
    <property type="term" value="F:metallocarboxypeptidase activity"/>
    <property type="evidence" value="ECO:0007669"/>
    <property type="project" value="InterPro"/>
</dbReference>
<feature type="domain" description="Peptidase M14" evidence="14">
    <location>
        <begin position="176"/>
        <end position="478"/>
    </location>
</feature>
<keyword evidence="6 13" id="KW-0732">Signal</keyword>
<evidence type="ECO:0000256" key="13">
    <source>
        <dbReference type="SAM" id="SignalP"/>
    </source>
</evidence>
<dbReference type="GO" id="GO:0006508">
    <property type="term" value="P:proteolysis"/>
    <property type="evidence" value="ECO:0007669"/>
    <property type="project" value="InterPro"/>
</dbReference>
<dbReference type="InterPro" id="IPR057247">
    <property type="entry name" value="CARBOXYPEPT_ZN_2"/>
</dbReference>
<evidence type="ECO:0000256" key="10">
    <source>
        <dbReference type="ARBA" id="ARBA00026187"/>
    </source>
</evidence>
<keyword evidence="5" id="KW-0479">Metal-binding</keyword>
<feature type="chain" id="PRO_5003442757" description="Inactive metallocarboxypeptidase ECM14" evidence="13">
    <location>
        <begin position="23"/>
        <end position="482"/>
    </location>
</feature>
<dbReference type="SMART" id="SM00631">
    <property type="entry name" value="Zn_pept"/>
    <property type="match status" value="1"/>
</dbReference>